<keyword evidence="1" id="KW-0597">Phosphoprotein</keyword>
<accession>A0A182QTZ3</accession>
<dbReference type="InterPro" id="IPR036910">
    <property type="entry name" value="HMG_box_dom_sf"/>
</dbReference>
<feature type="region of interest" description="Disordered" evidence="7">
    <location>
        <begin position="456"/>
        <end position="509"/>
    </location>
</feature>
<dbReference type="SMART" id="SM00398">
    <property type="entry name" value="HMG"/>
    <property type="match status" value="1"/>
</dbReference>
<evidence type="ECO:0000313" key="9">
    <source>
        <dbReference type="EnsemblMetazoa" id="AFAF016820-PA"/>
    </source>
</evidence>
<feature type="domain" description="HMG box" evidence="8">
    <location>
        <begin position="73"/>
        <end position="141"/>
    </location>
</feature>
<dbReference type="GO" id="GO:0005634">
    <property type="term" value="C:nucleus"/>
    <property type="evidence" value="ECO:0007669"/>
    <property type="project" value="UniProtKB-UniRule"/>
</dbReference>
<feature type="DNA-binding region" description="HMG box" evidence="6">
    <location>
        <begin position="73"/>
        <end position="141"/>
    </location>
</feature>
<sequence>MLESALSNVDTYISSIDKPIEGNNNDCNNHNNNNYCYANRNEYTDGLANGESNAGGSVESEFHQEEKQTRSESKRTMNAFLMFCKRHRALVRQHFPSKENRSITKILGSWWGQLEPAKKKTYEMIAQEYRTKVKVPNPNQWSEQQEKTKTATPALVNDDHVQTKAVVRQWSTMVVKQEVPDDIKGVVGLKSSALAKQEVPDDIKDDMVSREAAESLVQLSQGTPLRMSSISMGKLANVNEMGSLSELCTGMKETRVESVGPSFRATNNATEHNYSARQNNDDGALIKQEPEPSQQHRSAESRPTMGTPVNGFNVPVATEPPGCDGQGSNVMTQGTSGRATRSCKAKRYKEFMTNQYGGGTASASSARKSSKKRTSATVTSGSQNNKHNGHAYRAKNNKFYNTSQPVTTTATVPVDSAAAPVDVEALRREIHHKIAKLPCEDFQAFLSSKNMEKRRKKPYVPTVSQQQPEVPIRPTAATSTKIVGCRKRKAPKENITRNPEPTVLERQAEIEPVPRPAYVWPEMGHVTSS</sequence>
<dbReference type="PANTHER" id="PTHR13059">
    <property type="entry name" value="HMG-BOX TRANSCRIPTION FACTOR BBX"/>
    <property type="match status" value="1"/>
</dbReference>
<dbReference type="AlphaFoldDB" id="A0A182QTZ3"/>
<dbReference type="Proteomes" id="UP000075886">
    <property type="component" value="Unassembled WGS sequence"/>
</dbReference>
<evidence type="ECO:0000256" key="1">
    <source>
        <dbReference type="ARBA" id="ARBA00022553"/>
    </source>
</evidence>
<evidence type="ECO:0000256" key="6">
    <source>
        <dbReference type="PROSITE-ProRule" id="PRU00267"/>
    </source>
</evidence>
<reference evidence="10" key="1">
    <citation type="submission" date="2014-01" db="EMBL/GenBank/DDBJ databases">
        <title>The Genome Sequence of Anopheles farauti FAR1 (V2).</title>
        <authorList>
            <consortium name="The Broad Institute Genomics Platform"/>
            <person name="Neafsey D.E."/>
            <person name="Besansky N."/>
            <person name="Howell P."/>
            <person name="Walton C."/>
            <person name="Young S.K."/>
            <person name="Zeng Q."/>
            <person name="Gargeya S."/>
            <person name="Fitzgerald M."/>
            <person name="Haas B."/>
            <person name="Abouelleil A."/>
            <person name="Allen A.W."/>
            <person name="Alvarado L."/>
            <person name="Arachchi H.M."/>
            <person name="Berlin A.M."/>
            <person name="Chapman S.B."/>
            <person name="Gainer-Dewar J."/>
            <person name="Goldberg J."/>
            <person name="Griggs A."/>
            <person name="Gujja S."/>
            <person name="Hansen M."/>
            <person name="Howarth C."/>
            <person name="Imamovic A."/>
            <person name="Ireland A."/>
            <person name="Larimer J."/>
            <person name="McCowan C."/>
            <person name="Murphy C."/>
            <person name="Pearson M."/>
            <person name="Poon T.W."/>
            <person name="Priest M."/>
            <person name="Roberts A."/>
            <person name="Saif S."/>
            <person name="Shea T."/>
            <person name="Sisk P."/>
            <person name="Sykes S."/>
            <person name="Wortman J."/>
            <person name="Nusbaum C."/>
            <person name="Birren B."/>
        </authorList>
    </citation>
    <scope>NUCLEOTIDE SEQUENCE [LARGE SCALE GENOMIC DNA]</scope>
    <source>
        <strain evidence="10">FAR1</strain>
    </source>
</reference>
<dbReference type="EnsemblMetazoa" id="AFAF016820-RA">
    <property type="protein sequence ID" value="AFAF016820-PA"/>
    <property type="gene ID" value="AFAF016820"/>
</dbReference>
<feature type="region of interest" description="Disordered" evidence="7">
    <location>
        <begin position="284"/>
        <end position="338"/>
    </location>
</feature>
<organism evidence="9 10">
    <name type="scientific">Anopheles farauti</name>
    <dbReference type="NCBI Taxonomy" id="69004"/>
    <lineage>
        <taxon>Eukaryota</taxon>
        <taxon>Metazoa</taxon>
        <taxon>Ecdysozoa</taxon>
        <taxon>Arthropoda</taxon>
        <taxon>Hexapoda</taxon>
        <taxon>Insecta</taxon>
        <taxon>Pterygota</taxon>
        <taxon>Neoptera</taxon>
        <taxon>Endopterygota</taxon>
        <taxon>Diptera</taxon>
        <taxon>Nematocera</taxon>
        <taxon>Culicoidea</taxon>
        <taxon>Culicidae</taxon>
        <taxon>Anophelinae</taxon>
        <taxon>Anopheles</taxon>
    </lineage>
</organism>
<keyword evidence="5 6" id="KW-0539">Nucleus</keyword>
<keyword evidence="10" id="KW-1185">Reference proteome</keyword>
<protein>
    <recommendedName>
        <fullName evidence="8">HMG box domain-containing protein</fullName>
    </recommendedName>
</protein>
<evidence type="ECO:0000259" key="8">
    <source>
        <dbReference type="PROSITE" id="PS50118"/>
    </source>
</evidence>
<dbReference type="InterPro" id="IPR052412">
    <property type="entry name" value="CC-Dev_Transcription_Reg"/>
</dbReference>
<evidence type="ECO:0000256" key="2">
    <source>
        <dbReference type="ARBA" id="ARBA00023015"/>
    </source>
</evidence>
<keyword evidence="4" id="KW-0804">Transcription</keyword>
<dbReference type="SUPFAM" id="SSF47095">
    <property type="entry name" value="HMG-box"/>
    <property type="match status" value="1"/>
</dbReference>
<dbReference type="Pfam" id="PF00505">
    <property type="entry name" value="HMG_box"/>
    <property type="match status" value="1"/>
</dbReference>
<dbReference type="PROSITE" id="PS50118">
    <property type="entry name" value="HMG_BOX_2"/>
    <property type="match status" value="1"/>
</dbReference>
<dbReference type="STRING" id="69004.A0A182QTZ3"/>
<keyword evidence="2" id="KW-0805">Transcription regulation</keyword>
<feature type="compositionally biased region" description="Polar residues" evidence="7">
    <location>
        <begin position="326"/>
        <end position="338"/>
    </location>
</feature>
<feature type="region of interest" description="Disordered" evidence="7">
    <location>
        <begin position="355"/>
        <end position="390"/>
    </location>
</feature>
<evidence type="ECO:0000256" key="7">
    <source>
        <dbReference type="SAM" id="MobiDB-lite"/>
    </source>
</evidence>
<evidence type="ECO:0000256" key="4">
    <source>
        <dbReference type="ARBA" id="ARBA00023163"/>
    </source>
</evidence>
<evidence type="ECO:0000256" key="5">
    <source>
        <dbReference type="ARBA" id="ARBA00023242"/>
    </source>
</evidence>
<feature type="region of interest" description="Disordered" evidence="7">
    <location>
        <begin position="47"/>
        <end position="73"/>
    </location>
</feature>
<dbReference type="VEuPathDB" id="VectorBase:AFAF016820"/>
<name>A0A182QTZ3_9DIPT</name>
<dbReference type="InterPro" id="IPR009071">
    <property type="entry name" value="HMG_box_dom"/>
</dbReference>
<feature type="compositionally biased region" description="Basic and acidic residues" evidence="7">
    <location>
        <begin position="60"/>
        <end position="73"/>
    </location>
</feature>
<dbReference type="GO" id="GO:0000977">
    <property type="term" value="F:RNA polymerase II transcription regulatory region sequence-specific DNA binding"/>
    <property type="evidence" value="ECO:0007669"/>
    <property type="project" value="TreeGrafter"/>
</dbReference>
<evidence type="ECO:0000313" key="10">
    <source>
        <dbReference type="Proteomes" id="UP000075886"/>
    </source>
</evidence>
<proteinExistence type="predicted"/>
<dbReference type="EMBL" id="AXCN02000309">
    <property type="status" value="NOT_ANNOTATED_CDS"/>
    <property type="molecule type" value="Genomic_DNA"/>
</dbReference>
<keyword evidence="3 6" id="KW-0238">DNA-binding</keyword>
<reference evidence="9" key="2">
    <citation type="submission" date="2020-05" db="UniProtKB">
        <authorList>
            <consortium name="EnsemblMetazoa"/>
        </authorList>
    </citation>
    <scope>IDENTIFICATION</scope>
    <source>
        <strain evidence="9">FAR1</strain>
    </source>
</reference>
<dbReference type="Gene3D" id="1.10.30.10">
    <property type="entry name" value="High mobility group box domain"/>
    <property type="match status" value="1"/>
</dbReference>
<dbReference type="GO" id="GO:0000981">
    <property type="term" value="F:DNA-binding transcription factor activity, RNA polymerase II-specific"/>
    <property type="evidence" value="ECO:0007669"/>
    <property type="project" value="TreeGrafter"/>
</dbReference>
<evidence type="ECO:0000256" key="3">
    <source>
        <dbReference type="ARBA" id="ARBA00023125"/>
    </source>
</evidence>
<dbReference type="PANTHER" id="PTHR13059:SF10">
    <property type="entry name" value="HMG BOX TRANSCRIPTION FACTOR BBX"/>
    <property type="match status" value="1"/>
</dbReference>